<dbReference type="Gene3D" id="2.30.29.30">
    <property type="entry name" value="Pleckstrin-homology domain (PH domain)/Phosphotyrosine-binding domain (PTB)"/>
    <property type="match status" value="1"/>
</dbReference>
<comment type="subcellular location">
    <subcellularLocation>
        <location evidence="2">Cell membrane</location>
        <topology evidence="2">Lipid-anchor</topology>
    </subcellularLocation>
    <subcellularLocation>
        <location evidence="3">Cytoplasm</location>
        <location evidence="3">Cytoskeleton</location>
    </subcellularLocation>
    <subcellularLocation>
        <location evidence="1">Nucleus</location>
    </subcellularLocation>
</comment>
<feature type="compositionally biased region" description="Basic and acidic residues" evidence="15">
    <location>
        <begin position="332"/>
        <end position="344"/>
    </location>
</feature>
<dbReference type="InterPro" id="IPR000095">
    <property type="entry name" value="CRIB_dom"/>
</dbReference>
<feature type="compositionally biased region" description="Low complexity" evidence="15">
    <location>
        <begin position="487"/>
        <end position="500"/>
    </location>
</feature>
<reference evidence="19 20" key="1">
    <citation type="submission" date="2015-04" db="EMBL/GenBank/DDBJ databases">
        <authorList>
            <person name="Syromyatnikov M.Y."/>
            <person name="Popov V.N."/>
        </authorList>
    </citation>
    <scope>NUCLEOTIDE SEQUENCE [LARGE SCALE GENOMIC DNA]</scope>
</reference>
<dbReference type="GO" id="GO:0005886">
    <property type="term" value="C:plasma membrane"/>
    <property type="evidence" value="ECO:0007669"/>
    <property type="project" value="UniProtKB-SubCell"/>
</dbReference>
<feature type="compositionally biased region" description="Polar residues" evidence="15">
    <location>
        <begin position="426"/>
        <end position="436"/>
    </location>
</feature>
<keyword evidence="13" id="KW-0539">Nucleus</keyword>
<feature type="compositionally biased region" description="Basic and acidic residues" evidence="15">
    <location>
        <begin position="145"/>
        <end position="158"/>
    </location>
</feature>
<feature type="compositionally biased region" description="Polar residues" evidence="15">
    <location>
        <begin position="165"/>
        <end position="182"/>
    </location>
</feature>
<dbReference type="PROSITE" id="PS50229">
    <property type="entry name" value="WH1"/>
    <property type="match status" value="1"/>
</dbReference>
<evidence type="ECO:0000256" key="3">
    <source>
        <dbReference type="ARBA" id="ARBA00004245"/>
    </source>
</evidence>
<feature type="domain" description="WH2" evidence="18">
    <location>
        <begin position="437"/>
        <end position="454"/>
    </location>
</feature>
<keyword evidence="5" id="KW-1003">Cell membrane</keyword>
<dbReference type="InterPro" id="IPR039056">
    <property type="entry name" value="SPEC"/>
</dbReference>
<feature type="compositionally biased region" description="Basic and acidic residues" evidence="15">
    <location>
        <begin position="437"/>
        <end position="455"/>
    </location>
</feature>
<dbReference type="InterPro" id="IPR000697">
    <property type="entry name" value="WH1/EVH1_dom"/>
</dbReference>
<keyword evidence="10" id="KW-0472">Membrane</keyword>
<dbReference type="GO" id="GO:0007015">
    <property type="term" value="P:actin filament organization"/>
    <property type="evidence" value="ECO:0007669"/>
    <property type="project" value="InterPro"/>
</dbReference>
<evidence type="ECO:0000256" key="2">
    <source>
        <dbReference type="ARBA" id="ARBA00004193"/>
    </source>
</evidence>
<feature type="region of interest" description="Disordered" evidence="15">
    <location>
        <begin position="487"/>
        <end position="509"/>
    </location>
</feature>
<dbReference type="PROSITE" id="PS50108">
    <property type="entry name" value="CRIB"/>
    <property type="match status" value="1"/>
</dbReference>
<evidence type="ECO:0000256" key="10">
    <source>
        <dbReference type="ARBA" id="ARBA00023136"/>
    </source>
</evidence>
<feature type="domain" description="CRIB" evidence="16">
    <location>
        <begin position="227"/>
        <end position="240"/>
    </location>
</feature>
<keyword evidence="20" id="KW-1185">Reference proteome</keyword>
<keyword evidence="8" id="KW-0677">Repeat</keyword>
<dbReference type="InterPro" id="IPR033927">
    <property type="entry name" value="WASPfam_EVH1"/>
</dbReference>
<dbReference type="PROSITE" id="PS51082">
    <property type="entry name" value="WH2"/>
    <property type="match status" value="2"/>
</dbReference>
<evidence type="ECO:0000313" key="19">
    <source>
        <dbReference type="EMBL" id="CRL06007.1"/>
    </source>
</evidence>
<feature type="domain" description="WH2" evidence="18">
    <location>
        <begin position="407"/>
        <end position="424"/>
    </location>
</feature>
<dbReference type="GO" id="GO:0003779">
    <property type="term" value="F:actin binding"/>
    <property type="evidence" value="ECO:0007669"/>
    <property type="project" value="InterPro"/>
</dbReference>
<dbReference type="PANTHER" id="PTHR13502">
    <property type="entry name" value="CDC42 SMALL EFFECTOR PROTEIN HOMOLOG"/>
    <property type="match status" value="1"/>
</dbReference>
<evidence type="ECO:0000256" key="15">
    <source>
        <dbReference type="SAM" id="MobiDB-lite"/>
    </source>
</evidence>
<feature type="domain" description="WH1" evidence="17">
    <location>
        <begin position="32"/>
        <end position="142"/>
    </location>
</feature>
<organism evidence="19 20">
    <name type="scientific">Clunio marinus</name>
    <dbReference type="NCBI Taxonomy" id="568069"/>
    <lineage>
        <taxon>Eukaryota</taxon>
        <taxon>Metazoa</taxon>
        <taxon>Ecdysozoa</taxon>
        <taxon>Arthropoda</taxon>
        <taxon>Hexapoda</taxon>
        <taxon>Insecta</taxon>
        <taxon>Pterygota</taxon>
        <taxon>Neoptera</taxon>
        <taxon>Endopterygota</taxon>
        <taxon>Diptera</taxon>
        <taxon>Nematocera</taxon>
        <taxon>Chironomoidea</taxon>
        <taxon>Chironomidae</taxon>
        <taxon>Clunio</taxon>
    </lineage>
</organism>
<protein>
    <submittedName>
        <fullName evidence="19">CLUMA_CG019033, isoform A</fullName>
    </submittedName>
</protein>
<evidence type="ECO:0000256" key="13">
    <source>
        <dbReference type="ARBA" id="ARBA00023242"/>
    </source>
</evidence>
<gene>
    <name evidence="19" type="ORF">CLUMA_CG019033</name>
</gene>
<dbReference type="GO" id="GO:0005634">
    <property type="term" value="C:nucleus"/>
    <property type="evidence" value="ECO:0007669"/>
    <property type="project" value="UniProtKB-SubCell"/>
</dbReference>
<feature type="compositionally biased region" description="Pro residues" evidence="15">
    <location>
        <begin position="374"/>
        <end position="390"/>
    </location>
</feature>
<dbReference type="Gene3D" id="6.10.280.150">
    <property type="match status" value="1"/>
</dbReference>
<evidence type="ECO:0000256" key="12">
    <source>
        <dbReference type="ARBA" id="ARBA00023212"/>
    </source>
</evidence>
<dbReference type="GO" id="GO:0008360">
    <property type="term" value="P:regulation of cell shape"/>
    <property type="evidence" value="ECO:0007669"/>
    <property type="project" value="UniProtKB-KW"/>
</dbReference>
<evidence type="ECO:0000256" key="6">
    <source>
        <dbReference type="ARBA" id="ARBA00022490"/>
    </source>
</evidence>
<keyword evidence="11" id="KW-0564">Palmitate</keyword>
<dbReference type="PANTHER" id="PTHR13502:SF9">
    <property type="entry name" value="CRIB DOMAIN-CONTAINING PROTEIN"/>
    <property type="match status" value="1"/>
</dbReference>
<dbReference type="Proteomes" id="UP000183832">
    <property type="component" value="Unassembled WGS sequence"/>
</dbReference>
<accession>A0A1J1J0T3</accession>
<evidence type="ECO:0000259" key="16">
    <source>
        <dbReference type="PROSITE" id="PS50108"/>
    </source>
</evidence>
<comment type="similarity">
    <text evidence="4">Belongs to the CDC42SE/SPEC family.</text>
</comment>
<evidence type="ECO:0000259" key="18">
    <source>
        <dbReference type="PROSITE" id="PS51082"/>
    </source>
</evidence>
<dbReference type="Pfam" id="PF02205">
    <property type="entry name" value="WH2"/>
    <property type="match status" value="2"/>
</dbReference>
<evidence type="ECO:0000256" key="7">
    <source>
        <dbReference type="ARBA" id="ARBA00022553"/>
    </source>
</evidence>
<dbReference type="GO" id="GO:0035023">
    <property type="term" value="P:regulation of Rho protein signal transduction"/>
    <property type="evidence" value="ECO:0007669"/>
    <property type="project" value="InterPro"/>
</dbReference>
<dbReference type="GO" id="GO:0031267">
    <property type="term" value="F:small GTPase binding"/>
    <property type="evidence" value="ECO:0007669"/>
    <property type="project" value="InterPro"/>
</dbReference>
<keyword evidence="9" id="KW-0133">Cell shape</keyword>
<dbReference type="SMART" id="SM00285">
    <property type="entry name" value="PBD"/>
    <property type="match status" value="1"/>
</dbReference>
<evidence type="ECO:0000256" key="4">
    <source>
        <dbReference type="ARBA" id="ARBA00005720"/>
    </source>
</evidence>
<name>A0A1J1J0T3_9DIPT</name>
<dbReference type="SMART" id="SM00246">
    <property type="entry name" value="WH2"/>
    <property type="match status" value="3"/>
</dbReference>
<dbReference type="AlphaFoldDB" id="A0A1J1J0T3"/>
<dbReference type="Gene3D" id="3.90.810.10">
    <property type="entry name" value="CRIB domain"/>
    <property type="match status" value="1"/>
</dbReference>
<dbReference type="FunFam" id="2.30.29.30:FF:000130">
    <property type="entry name" value="neural Wiskott-Aldrich syndrome protein"/>
    <property type="match status" value="1"/>
</dbReference>
<dbReference type="InterPro" id="IPR011993">
    <property type="entry name" value="PH-like_dom_sf"/>
</dbReference>
<evidence type="ECO:0000256" key="1">
    <source>
        <dbReference type="ARBA" id="ARBA00004123"/>
    </source>
</evidence>
<evidence type="ECO:0000256" key="9">
    <source>
        <dbReference type="ARBA" id="ARBA00022960"/>
    </source>
</evidence>
<evidence type="ECO:0000256" key="11">
    <source>
        <dbReference type="ARBA" id="ARBA00023139"/>
    </source>
</evidence>
<dbReference type="OrthoDB" id="8963340at2759"/>
<dbReference type="InterPro" id="IPR011026">
    <property type="entry name" value="WAS_C"/>
</dbReference>
<evidence type="ECO:0000259" key="17">
    <source>
        <dbReference type="PROSITE" id="PS50229"/>
    </source>
</evidence>
<feature type="compositionally biased region" description="Low complexity" evidence="15">
    <location>
        <begin position="193"/>
        <end position="206"/>
    </location>
</feature>
<evidence type="ECO:0000313" key="20">
    <source>
        <dbReference type="Proteomes" id="UP000183832"/>
    </source>
</evidence>
<evidence type="ECO:0000256" key="14">
    <source>
        <dbReference type="ARBA" id="ARBA00023288"/>
    </source>
</evidence>
<dbReference type="Pfam" id="PF00786">
    <property type="entry name" value="PBD"/>
    <property type="match status" value="1"/>
</dbReference>
<dbReference type="EMBL" id="CVRI01000066">
    <property type="protein sequence ID" value="CRL06007.1"/>
    <property type="molecule type" value="Genomic_DNA"/>
</dbReference>
<keyword evidence="14" id="KW-0449">Lipoprotein</keyword>
<dbReference type="SUPFAM" id="SSF47912">
    <property type="entry name" value="Wiscott-Aldrich syndrome protein, WASP, C-terminal domain"/>
    <property type="match status" value="1"/>
</dbReference>
<evidence type="ECO:0000256" key="8">
    <source>
        <dbReference type="ARBA" id="ARBA00022737"/>
    </source>
</evidence>
<dbReference type="CDD" id="cd01205">
    <property type="entry name" value="EVH1_WASP-like"/>
    <property type="match status" value="1"/>
</dbReference>
<feature type="region of interest" description="Disordered" evidence="15">
    <location>
        <begin position="295"/>
        <end position="473"/>
    </location>
</feature>
<sequence>MSINNTDNRNSTKVSKSSNYLSGEENELVFRLVGRRCVSQCTTVAQLYQTETPTHSRWIKKFTGALCFIKDNVKRSYYCRMFCLMRHEMVWEQEMYDTIDISHTRPYLLTFEGQDGIVALNFAFEEEAETFLHCAKTTVASRNRRREERRNRIRKDPPARPPPITNNVNNSNKTSDDPSVTLRNPVGITKLAPPQTHVPYQQQPQPYLNNSRNKRRDGRPKLTKADIGTPSNFKHVTHVGWNAKSGFDLSGEDEALRPFLQKAGVSENQLKDRRTRDFIYDFIQSNNVEEIVRKETKTKPAAPPVPTRNQNQNGGEKPIHRVAPPPPPPPKDFTERERPSRERQPAPPLPNTTPPVRSQPSRPPPVQQQSNANIPPPPPPPMMPPPPPAPIMNTEPTGPKLPVIPDTRSALMDSIRKGAQLKKVEVSSTASNSSGDSRNDLLSEIRSGVELRPVSDRPTANRSSGDGAGTDALADALRRALELRKAAINGGSSSSESDNQNSDDGEWSD</sequence>
<keyword evidence="7" id="KW-0597">Phosphoprotein</keyword>
<dbReference type="FunFam" id="3.90.810.10:FF:000003">
    <property type="entry name" value="Neural Wiskott-Aldrich syndrome protein-like"/>
    <property type="match status" value="1"/>
</dbReference>
<dbReference type="InterPro" id="IPR003124">
    <property type="entry name" value="WH2_dom"/>
</dbReference>
<dbReference type="STRING" id="568069.A0A1J1J0T3"/>
<dbReference type="CDD" id="cd00132">
    <property type="entry name" value="CRIB"/>
    <property type="match status" value="1"/>
</dbReference>
<proteinExistence type="inferred from homology"/>
<dbReference type="InterPro" id="IPR036936">
    <property type="entry name" value="CRIB_dom_sf"/>
</dbReference>
<dbReference type="SUPFAM" id="SSF50729">
    <property type="entry name" value="PH domain-like"/>
    <property type="match status" value="1"/>
</dbReference>
<dbReference type="SMART" id="SM00461">
    <property type="entry name" value="WH1"/>
    <property type="match status" value="1"/>
</dbReference>
<evidence type="ECO:0000256" key="5">
    <source>
        <dbReference type="ARBA" id="ARBA00022475"/>
    </source>
</evidence>
<keyword evidence="12" id="KW-0206">Cytoskeleton</keyword>
<dbReference type="Pfam" id="PF00568">
    <property type="entry name" value="WH1"/>
    <property type="match status" value="1"/>
</dbReference>
<dbReference type="GO" id="GO:0005856">
    <property type="term" value="C:cytoskeleton"/>
    <property type="evidence" value="ECO:0007669"/>
    <property type="project" value="UniProtKB-SubCell"/>
</dbReference>
<feature type="region of interest" description="Disordered" evidence="15">
    <location>
        <begin position="141"/>
        <end position="230"/>
    </location>
</feature>
<keyword evidence="6" id="KW-0963">Cytoplasm</keyword>